<dbReference type="RefSeq" id="WP_036721451.1">
    <property type="nucleotide sequence ID" value="NZ_JAGGLV010000006.1"/>
</dbReference>
<dbReference type="PANTHER" id="PTHR33359:SF1">
    <property type="entry name" value="MOLYBDOPTERIN SYNTHASE SULFUR CARRIER SUBUNIT"/>
    <property type="match status" value="1"/>
</dbReference>
<evidence type="ECO:0000256" key="2">
    <source>
        <dbReference type="ARBA" id="ARBA00024200"/>
    </source>
</evidence>
<keyword evidence="4" id="KW-0808">Transferase</keyword>
<dbReference type="SUPFAM" id="SSF54285">
    <property type="entry name" value="MoaD/ThiS"/>
    <property type="match status" value="1"/>
</dbReference>
<dbReference type="InterPro" id="IPR016155">
    <property type="entry name" value="Mopterin_synth/thiamin_S_b"/>
</dbReference>
<dbReference type="InterPro" id="IPR012675">
    <property type="entry name" value="Beta-grasp_dom_sf"/>
</dbReference>
<dbReference type="Pfam" id="PF02597">
    <property type="entry name" value="ThiS"/>
    <property type="match status" value="1"/>
</dbReference>
<comment type="similarity">
    <text evidence="2">Belongs to the MoaD family.</text>
</comment>
<keyword evidence="5" id="KW-1185">Reference proteome</keyword>
<comment type="caution">
    <text evidence="4">The sequence shown here is derived from an EMBL/GenBank/DDBJ whole genome shotgun (WGS) entry which is preliminary data.</text>
</comment>
<dbReference type="Proteomes" id="UP000773462">
    <property type="component" value="Unassembled WGS sequence"/>
</dbReference>
<name>A0ABS4NQ18_9BACL</name>
<sequence length="82" mass="8570">MHISIRLFAGLAEIIGSSTLVFHAQESPLTAGRLKELLSASYPDAAPQISVSLVAVDQEYAPDDTDITEGSEVAFIPPVSGG</sequence>
<accession>A0ABS4NQ18</accession>
<dbReference type="CDD" id="cd00754">
    <property type="entry name" value="Ubl_MoaD"/>
    <property type="match status" value="1"/>
</dbReference>
<dbReference type="InterPro" id="IPR003749">
    <property type="entry name" value="ThiS/MoaD-like"/>
</dbReference>
<dbReference type="PANTHER" id="PTHR33359">
    <property type="entry name" value="MOLYBDOPTERIN SYNTHASE SULFUR CARRIER SUBUNIT"/>
    <property type="match status" value="1"/>
</dbReference>
<dbReference type="InterPro" id="IPR044672">
    <property type="entry name" value="MOCS2A"/>
</dbReference>
<protein>
    <recommendedName>
        <fullName evidence="3">Molybdopterin synthase sulfur carrier subunit</fullName>
    </recommendedName>
</protein>
<keyword evidence="1" id="KW-0547">Nucleotide-binding</keyword>
<proteinExistence type="inferred from homology"/>
<reference evidence="4 5" key="1">
    <citation type="submission" date="2021-03" db="EMBL/GenBank/DDBJ databases">
        <title>Genomic Encyclopedia of Type Strains, Phase IV (KMG-IV): sequencing the most valuable type-strain genomes for metagenomic binning, comparative biology and taxonomic classification.</title>
        <authorList>
            <person name="Goeker M."/>
        </authorList>
    </citation>
    <scope>NUCLEOTIDE SEQUENCE [LARGE SCALE GENOMIC DNA]</scope>
    <source>
        <strain evidence="4 5">DSM 101953</strain>
    </source>
</reference>
<gene>
    <name evidence="4" type="ORF">J2Z70_002305</name>
</gene>
<dbReference type="Gene3D" id="3.10.20.30">
    <property type="match status" value="1"/>
</dbReference>
<organism evidence="4 5">
    <name type="scientific">Paenibacillus silagei</name>
    <dbReference type="NCBI Taxonomy" id="1670801"/>
    <lineage>
        <taxon>Bacteria</taxon>
        <taxon>Bacillati</taxon>
        <taxon>Bacillota</taxon>
        <taxon>Bacilli</taxon>
        <taxon>Bacillales</taxon>
        <taxon>Paenibacillaceae</taxon>
        <taxon>Paenibacillus</taxon>
    </lineage>
</organism>
<evidence type="ECO:0000313" key="5">
    <source>
        <dbReference type="Proteomes" id="UP000773462"/>
    </source>
</evidence>
<dbReference type="NCBIfam" id="TIGR01682">
    <property type="entry name" value="moaD"/>
    <property type="match status" value="1"/>
</dbReference>
<evidence type="ECO:0000313" key="4">
    <source>
        <dbReference type="EMBL" id="MBP2112151.1"/>
    </source>
</evidence>
<dbReference type="EMBL" id="JAGGLV010000006">
    <property type="protein sequence ID" value="MBP2112151.1"/>
    <property type="molecule type" value="Genomic_DNA"/>
</dbReference>
<dbReference type="GO" id="GO:0030366">
    <property type="term" value="F:molybdopterin synthase activity"/>
    <property type="evidence" value="ECO:0007669"/>
    <property type="project" value="UniProtKB-EC"/>
</dbReference>
<evidence type="ECO:0000256" key="1">
    <source>
        <dbReference type="ARBA" id="ARBA00022741"/>
    </source>
</evidence>
<evidence type="ECO:0000256" key="3">
    <source>
        <dbReference type="ARBA" id="ARBA00024247"/>
    </source>
</evidence>